<comment type="caution">
    <text evidence="6">The sequence shown here is derived from an EMBL/GenBank/DDBJ whole genome shotgun (WGS) entry which is preliminary data.</text>
</comment>
<evidence type="ECO:0000256" key="1">
    <source>
        <dbReference type="ARBA" id="ARBA00004196"/>
    </source>
</evidence>
<keyword evidence="4" id="KW-1133">Transmembrane helix</keyword>
<feature type="domain" description="Thioredoxin" evidence="5">
    <location>
        <begin position="42"/>
        <end position="183"/>
    </location>
</feature>
<dbReference type="PROSITE" id="PS51318">
    <property type="entry name" value="TAT"/>
    <property type="match status" value="1"/>
</dbReference>
<name>A0ABU8WIX5_9BURK</name>
<dbReference type="Gene3D" id="3.40.30.10">
    <property type="entry name" value="Glutaredoxin"/>
    <property type="match status" value="1"/>
</dbReference>
<evidence type="ECO:0000256" key="4">
    <source>
        <dbReference type="SAM" id="Phobius"/>
    </source>
</evidence>
<dbReference type="EMBL" id="JBBKZT010000003">
    <property type="protein sequence ID" value="MEJ8846743.1"/>
    <property type="molecule type" value="Genomic_DNA"/>
</dbReference>
<dbReference type="SUPFAM" id="SSF52833">
    <property type="entry name" value="Thioredoxin-like"/>
    <property type="match status" value="1"/>
</dbReference>
<dbReference type="InterPro" id="IPR006311">
    <property type="entry name" value="TAT_signal"/>
</dbReference>
<dbReference type="PANTHER" id="PTHR42852">
    <property type="entry name" value="THIOL:DISULFIDE INTERCHANGE PROTEIN DSBE"/>
    <property type="match status" value="1"/>
</dbReference>
<accession>A0ABU8WIX5</accession>
<evidence type="ECO:0000313" key="7">
    <source>
        <dbReference type="Proteomes" id="UP001385892"/>
    </source>
</evidence>
<dbReference type="Pfam" id="PF08534">
    <property type="entry name" value="Redoxin"/>
    <property type="match status" value="1"/>
</dbReference>
<dbReference type="PROSITE" id="PS51352">
    <property type="entry name" value="THIOREDOXIN_2"/>
    <property type="match status" value="1"/>
</dbReference>
<dbReference type="InterPro" id="IPR013766">
    <property type="entry name" value="Thioredoxin_domain"/>
</dbReference>
<dbReference type="InterPro" id="IPR036249">
    <property type="entry name" value="Thioredoxin-like_sf"/>
</dbReference>
<protein>
    <submittedName>
        <fullName evidence="6">TlpA disulfide reductase family protein</fullName>
    </submittedName>
</protein>
<dbReference type="PROSITE" id="PS00194">
    <property type="entry name" value="THIOREDOXIN_1"/>
    <property type="match status" value="1"/>
</dbReference>
<keyword evidence="4" id="KW-0812">Transmembrane</keyword>
<dbReference type="InterPro" id="IPR013740">
    <property type="entry name" value="Redoxin"/>
</dbReference>
<dbReference type="RefSeq" id="WP_340341886.1">
    <property type="nucleotide sequence ID" value="NZ_JBBKZT010000003.1"/>
</dbReference>
<dbReference type="InterPro" id="IPR050553">
    <property type="entry name" value="Thioredoxin_ResA/DsbE_sf"/>
</dbReference>
<evidence type="ECO:0000256" key="2">
    <source>
        <dbReference type="ARBA" id="ARBA00022748"/>
    </source>
</evidence>
<sequence length="184" mass="19805">MSDSANPVRRRWIIGGVAVVAAAAGAGGAWWKERAGASGTSVPVDATFWTRRFERPEGGEVDFATLRGKPVLINFWATWCPPCVEELPMVDRFFRDQAANGWQVIGLAIDQPSAVRKFLARTPVSFPIGLAGLEGTELLRELGNTGGGLPFTMVVNAEGAVVARKMGKLEPADLDAWRQALVRG</sequence>
<keyword evidence="7" id="KW-1185">Reference proteome</keyword>
<comment type="subcellular location">
    <subcellularLocation>
        <location evidence="1">Cell envelope</location>
    </subcellularLocation>
</comment>
<organism evidence="6 7">
    <name type="scientific">Variovorax rhizosphaerae</name>
    <dbReference type="NCBI Taxonomy" id="1836200"/>
    <lineage>
        <taxon>Bacteria</taxon>
        <taxon>Pseudomonadati</taxon>
        <taxon>Pseudomonadota</taxon>
        <taxon>Betaproteobacteria</taxon>
        <taxon>Burkholderiales</taxon>
        <taxon>Comamonadaceae</taxon>
        <taxon>Variovorax</taxon>
    </lineage>
</organism>
<reference evidence="6 7" key="1">
    <citation type="submission" date="2024-03" db="EMBL/GenBank/DDBJ databases">
        <title>Novel species of the genus Variovorax.</title>
        <authorList>
            <person name="Liu Q."/>
            <person name="Xin Y.-H."/>
        </authorList>
    </citation>
    <scope>NUCLEOTIDE SEQUENCE [LARGE SCALE GENOMIC DNA]</scope>
    <source>
        <strain evidence="6 7">KACC 18900</strain>
    </source>
</reference>
<dbReference type="Proteomes" id="UP001385892">
    <property type="component" value="Unassembled WGS sequence"/>
</dbReference>
<proteinExistence type="predicted"/>
<keyword evidence="2" id="KW-0201">Cytochrome c-type biogenesis</keyword>
<keyword evidence="4" id="KW-0472">Membrane</keyword>
<dbReference type="InterPro" id="IPR017937">
    <property type="entry name" value="Thioredoxin_CS"/>
</dbReference>
<evidence type="ECO:0000313" key="6">
    <source>
        <dbReference type="EMBL" id="MEJ8846743.1"/>
    </source>
</evidence>
<gene>
    <name evidence="6" type="ORF">WKW82_08785</name>
</gene>
<dbReference type="CDD" id="cd02966">
    <property type="entry name" value="TlpA_like_family"/>
    <property type="match status" value="1"/>
</dbReference>
<evidence type="ECO:0000259" key="5">
    <source>
        <dbReference type="PROSITE" id="PS51352"/>
    </source>
</evidence>
<feature type="transmembrane region" description="Helical" evidence="4">
    <location>
        <begin position="12"/>
        <end position="31"/>
    </location>
</feature>
<keyword evidence="3" id="KW-0676">Redox-active center</keyword>
<dbReference type="PANTHER" id="PTHR42852:SF13">
    <property type="entry name" value="PROTEIN DIPZ"/>
    <property type="match status" value="1"/>
</dbReference>
<evidence type="ECO:0000256" key="3">
    <source>
        <dbReference type="ARBA" id="ARBA00023284"/>
    </source>
</evidence>